<feature type="compositionally biased region" description="Polar residues" evidence="1">
    <location>
        <begin position="1"/>
        <end position="18"/>
    </location>
</feature>
<dbReference type="RefSeq" id="XP_016703799.1">
    <property type="nucleotide sequence ID" value="XM_016848310.2"/>
</dbReference>
<dbReference type="GeneID" id="107918723"/>
<reference evidence="2" key="1">
    <citation type="journal article" date="2020" name="Nat. Genet.">
        <title>Genomic diversifications of five Gossypium allopolyploid species and their impact on cotton improvement.</title>
        <authorList>
            <person name="Chen Z.J."/>
            <person name="Sreedasyam A."/>
            <person name="Ando A."/>
            <person name="Song Q."/>
            <person name="De Santiago L.M."/>
            <person name="Hulse-Kemp A.M."/>
            <person name="Ding M."/>
            <person name="Ye W."/>
            <person name="Kirkbride R.C."/>
            <person name="Jenkins J."/>
            <person name="Plott C."/>
            <person name="Lovell J."/>
            <person name="Lin Y.M."/>
            <person name="Vaughn R."/>
            <person name="Liu B."/>
            <person name="Simpson S."/>
            <person name="Scheffler B.E."/>
            <person name="Wen L."/>
            <person name="Saski C.A."/>
            <person name="Grover C.E."/>
            <person name="Hu G."/>
            <person name="Conover J.L."/>
            <person name="Carlson J.W."/>
            <person name="Shu S."/>
            <person name="Boston L.B."/>
            <person name="Williams M."/>
            <person name="Peterson D.G."/>
            <person name="McGee K."/>
            <person name="Jones D.C."/>
            <person name="Wendel J.F."/>
            <person name="Stelly D.M."/>
            <person name="Grimwood J."/>
            <person name="Schmutz J."/>
        </authorList>
    </citation>
    <scope>NUCLEOTIDE SEQUENCE [LARGE SCALE GENOMIC DNA]</scope>
    <source>
        <strain evidence="2">cv. TM-1</strain>
    </source>
</reference>
<gene>
    <name evidence="3" type="primary">LOC107918723</name>
</gene>
<feature type="region of interest" description="Disordered" evidence="1">
    <location>
        <begin position="1"/>
        <end position="55"/>
    </location>
</feature>
<reference evidence="3" key="2">
    <citation type="submission" date="2025-08" db="UniProtKB">
        <authorList>
            <consortium name="RefSeq"/>
        </authorList>
    </citation>
    <scope>IDENTIFICATION</scope>
</reference>
<evidence type="ECO:0000313" key="3">
    <source>
        <dbReference type="RefSeq" id="XP_016703799.1"/>
    </source>
</evidence>
<evidence type="ECO:0000256" key="1">
    <source>
        <dbReference type="SAM" id="MobiDB-lite"/>
    </source>
</evidence>
<name>A0A1U8KSW4_GOSHI</name>
<organism evidence="2 3">
    <name type="scientific">Gossypium hirsutum</name>
    <name type="common">Upland cotton</name>
    <name type="synonym">Gossypium mexicanum</name>
    <dbReference type="NCBI Taxonomy" id="3635"/>
    <lineage>
        <taxon>Eukaryota</taxon>
        <taxon>Viridiplantae</taxon>
        <taxon>Streptophyta</taxon>
        <taxon>Embryophyta</taxon>
        <taxon>Tracheophyta</taxon>
        <taxon>Spermatophyta</taxon>
        <taxon>Magnoliopsida</taxon>
        <taxon>eudicotyledons</taxon>
        <taxon>Gunneridae</taxon>
        <taxon>Pentapetalae</taxon>
        <taxon>rosids</taxon>
        <taxon>malvids</taxon>
        <taxon>Malvales</taxon>
        <taxon>Malvaceae</taxon>
        <taxon>Malvoideae</taxon>
        <taxon>Gossypium</taxon>
    </lineage>
</organism>
<dbReference type="PaxDb" id="3635-A0A1U8KSW4"/>
<dbReference type="Proteomes" id="UP000818029">
    <property type="component" value="Chromosome A08"/>
</dbReference>
<dbReference type="KEGG" id="ghi:107918723"/>
<evidence type="ECO:0000313" key="2">
    <source>
        <dbReference type="Proteomes" id="UP000818029"/>
    </source>
</evidence>
<feature type="compositionally biased region" description="Polar residues" evidence="1">
    <location>
        <begin position="28"/>
        <end position="44"/>
    </location>
</feature>
<dbReference type="AlphaFoldDB" id="A0A1U8KSW4"/>
<proteinExistence type="predicted"/>
<sequence length="109" mass="12182">MFNRNPSLYSSSQPNSTPLMPAPICLHMQQSIGSDLERSPSSLEAPSKIRFRWSKGKPRTQRTRYGVVFACVRERGRGARRLERTEAWSCCPVAVVAQEKGGDLGFVLV</sequence>
<keyword evidence="2" id="KW-1185">Reference proteome</keyword>
<accession>A0A1U8KSW4</accession>
<protein>
    <submittedName>
        <fullName evidence="3">Uncharacterized protein</fullName>
    </submittedName>
</protein>